<dbReference type="AlphaFoldDB" id="A0A0W8FCF3"/>
<comment type="caution">
    <text evidence="1">The sequence shown here is derived from an EMBL/GenBank/DDBJ whole genome shotgun (WGS) entry which is preliminary data.</text>
</comment>
<accession>A0A0W8FCF3</accession>
<sequence>MLRFIDSLLHHYLFFKKIETNLAQFNYFVVASNNYMV</sequence>
<evidence type="ECO:0000313" key="1">
    <source>
        <dbReference type="EMBL" id="KUG18430.1"/>
    </source>
</evidence>
<proteinExistence type="predicted"/>
<protein>
    <submittedName>
        <fullName evidence="1">Uncharacterized protein</fullName>
    </submittedName>
</protein>
<gene>
    <name evidence="1" type="ORF">ASZ90_011886</name>
</gene>
<dbReference type="EMBL" id="LNQE01001382">
    <property type="protein sequence ID" value="KUG18430.1"/>
    <property type="molecule type" value="Genomic_DNA"/>
</dbReference>
<organism evidence="1">
    <name type="scientific">hydrocarbon metagenome</name>
    <dbReference type="NCBI Taxonomy" id="938273"/>
    <lineage>
        <taxon>unclassified sequences</taxon>
        <taxon>metagenomes</taxon>
        <taxon>ecological metagenomes</taxon>
    </lineage>
</organism>
<name>A0A0W8FCF3_9ZZZZ</name>
<reference evidence="1" key="1">
    <citation type="journal article" date="2015" name="Proc. Natl. Acad. Sci. U.S.A.">
        <title>Networks of energetic and metabolic interactions define dynamics in microbial communities.</title>
        <authorList>
            <person name="Embree M."/>
            <person name="Liu J.K."/>
            <person name="Al-Bassam M.M."/>
            <person name="Zengler K."/>
        </authorList>
    </citation>
    <scope>NUCLEOTIDE SEQUENCE</scope>
</reference>